<evidence type="ECO:0000313" key="11">
    <source>
        <dbReference type="EMBL" id="KEA62512.1"/>
    </source>
</evidence>
<protein>
    <submittedName>
        <fullName evidence="11">ABC-type siderophore export system</fullName>
    </submittedName>
</protein>
<feature type="transmembrane region" description="Helical" evidence="8">
    <location>
        <begin position="250"/>
        <end position="274"/>
    </location>
</feature>
<keyword evidence="6 8" id="KW-1133">Transmembrane helix</keyword>
<evidence type="ECO:0000256" key="8">
    <source>
        <dbReference type="SAM" id="Phobius"/>
    </source>
</evidence>
<feature type="domain" description="ABC transmembrane type-1" evidence="10">
    <location>
        <begin position="27"/>
        <end position="309"/>
    </location>
</feature>
<dbReference type="PROSITE" id="PS50893">
    <property type="entry name" value="ABC_TRANSPORTER_2"/>
    <property type="match status" value="1"/>
</dbReference>
<keyword evidence="12" id="KW-1185">Reference proteome</keyword>
<dbReference type="EMBL" id="JMQN01000048">
    <property type="protein sequence ID" value="KEA62512.1"/>
    <property type="molecule type" value="Genomic_DNA"/>
</dbReference>
<dbReference type="Pfam" id="PF00664">
    <property type="entry name" value="ABC_membrane"/>
    <property type="match status" value="1"/>
</dbReference>
<dbReference type="PROSITE" id="PS50929">
    <property type="entry name" value="ABC_TM1F"/>
    <property type="match status" value="1"/>
</dbReference>
<evidence type="ECO:0000256" key="2">
    <source>
        <dbReference type="ARBA" id="ARBA00022448"/>
    </source>
</evidence>
<dbReference type="InterPro" id="IPR003593">
    <property type="entry name" value="AAA+_ATPase"/>
</dbReference>
<dbReference type="InterPro" id="IPR003439">
    <property type="entry name" value="ABC_transporter-like_ATP-bd"/>
</dbReference>
<feature type="domain" description="ABC transporter" evidence="9">
    <location>
        <begin position="341"/>
        <end position="561"/>
    </location>
</feature>
<dbReference type="STRING" id="1232683.ADIMK_3403"/>
<proteinExistence type="predicted"/>
<dbReference type="NCBIfam" id="TIGR01194">
    <property type="entry name" value="cyc_pep_trnsptr"/>
    <property type="match status" value="1"/>
</dbReference>
<feature type="transmembrane region" description="Helical" evidence="8">
    <location>
        <begin position="280"/>
        <end position="301"/>
    </location>
</feature>
<comment type="subcellular location">
    <subcellularLocation>
        <location evidence="1">Cell membrane</location>
        <topology evidence="1">Multi-pass membrane protein</topology>
    </subcellularLocation>
</comment>
<evidence type="ECO:0000256" key="3">
    <source>
        <dbReference type="ARBA" id="ARBA00022692"/>
    </source>
</evidence>
<dbReference type="InterPro" id="IPR027417">
    <property type="entry name" value="P-loop_NTPase"/>
</dbReference>
<evidence type="ECO:0000256" key="7">
    <source>
        <dbReference type="ARBA" id="ARBA00023136"/>
    </source>
</evidence>
<evidence type="ECO:0000256" key="6">
    <source>
        <dbReference type="ARBA" id="ARBA00022989"/>
    </source>
</evidence>
<dbReference type="InterPro" id="IPR011527">
    <property type="entry name" value="ABC1_TM_dom"/>
</dbReference>
<dbReference type="Proteomes" id="UP000028252">
    <property type="component" value="Unassembled WGS sequence"/>
</dbReference>
<feature type="transmembrane region" description="Helical" evidence="8">
    <location>
        <begin position="27"/>
        <end position="48"/>
    </location>
</feature>
<evidence type="ECO:0000256" key="4">
    <source>
        <dbReference type="ARBA" id="ARBA00022741"/>
    </source>
</evidence>
<keyword evidence="5" id="KW-0067">ATP-binding</keyword>
<dbReference type="InterPro" id="IPR036640">
    <property type="entry name" value="ABC1_TM_sf"/>
</dbReference>
<dbReference type="InterPro" id="IPR005898">
    <property type="entry name" value="Cyc_pep_transpt_SyrD/YojI"/>
</dbReference>
<name>A0A081FVF7_9GAMM</name>
<dbReference type="GO" id="GO:1904680">
    <property type="term" value="F:peptide transmembrane transporter activity"/>
    <property type="evidence" value="ECO:0007669"/>
    <property type="project" value="InterPro"/>
</dbReference>
<dbReference type="eggNOG" id="COG4615">
    <property type="taxonomic scope" value="Bacteria"/>
</dbReference>
<dbReference type="GO" id="GO:0015833">
    <property type="term" value="P:peptide transport"/>
    <property type="evidence" value="ECO:0007669"/>
    <property type="project" value="InterPro"/>
</dbReference>
<dbReference type="Pfam" id="PF00005">
    <property type="entry name" value="ABC_tran"/>
    <property type="match status" value="1"/>
</dbReference>
<sequence>MSTSAEWRQRPANQLLLRLLGTFRRRLLIAVVASLTSGLSSVLLIGLINETFSDGQATLFSPSNLIWLAGQFLLLCVLAVGMRMLSGLLFVKLSQGTLAELRRHLAERIQRAPFRQVELMGAARAQSVMTDDAQQVAQFLVCLPNILINGAILLGCMAYLAWLSGTAFLLAAVALLLGAGGFHFGHKRALTRLRQAGQMQDRLFQGFGGLFLGAKELKLNRNRAQSFLHDELNTSIDQVQRDRVGGLKTYILASGWASLMIYGFISVMCLLAASGTLFDAVQAASYTIIFLYMLLPLDALLNNISSINLAWIGLERIGAVLEQTQEAEPVGAPQALAYQHLALVNVSHQYYREAEDNLFTLGPITLHFQPGELVFLVGGNGSGKTSLAKLIVGLYTPQQGHIELNGQLLAPDQQDNYRQLFSAVFSDFHLFESLHRLEENCSAEALDRSAQYWIERLQLAHKVSIRNGRFSTQALSQGQRKRLALVVAYLEDRPFYLFDEWAADQDPVFKQVFYQELLPELRAAGKTVLVVTHDDRYFPVADRCLKLENGQLIEPRPAVPA</sequence>
<feature type="transmembrane region" description="Helical" evidence="8">
    <location>
        <begin position="139"/>
        <end position="161"/>
    </location>
</feature>
<dbReference type="AlphaFoldDB" id="A0A081FVF7"/>
<evidence type="ECO:0000256" key="5">
    <source>
        <dbReference type="ARBA" id="ARBA00022840"/>
    </source>
</evidence>
<dbReference type="InterPro" id="IPR050095">
    <property type="entry name" value="ECF_ABC_transporter_ATP-bd"/>
</dbReference>
<dbReference type="Gene3D" id="3.40.50.300">
    <property type="entry name" value="P-loop containing nucleotide triphosphate hydrolases"/>
    <property type="match status" value="1"/>
</dbReference>
<evidence type="ECO:0000259" key="10">
    <source>
        <dbReference type="PROSITE" id="PS50929"/>
    </source>
</evidence>
<organism evidence="11 12">
    <name type="scientific">Marinobacterium lacunae</name>
    <dbReference type="NCBI Taxonomy" id="1232683"/>
    <lineage>
        <taxon>Bacteria</taxon>
        <taxon>Pseudomonadati</taxon>
        <taxon>Pseudomonadota</taxon>
        <taxon>Gammaproteobacteria</taxon>
        <taxon>Oceanospirillales</taxon>
        <taxon>Oceanospirillaceae</taxon>
        <taxon>Marinobacterium</taxon>
    </lineage>
</organism>
<evidence type="ECO:0000259" key="9">
    <source>
        <dbReference type="PROSITE" id="PS50893"/>
    </source>
</evidence>
<dbReference type="SMART" id="SM00382">
    <property type="entry name" value="AAA"/>
    <property type="match status" value="1"/>
</dbReference>
<evidence type="ECO:0000313" key="12">
    <source>
        <dbReference type="Proteomes" id="UP000028252"/>
    </source>
</evidence>
<reference evidence="11 12" key="1">
    <citation type="submission" date="2014-04" db="EMBL/GenBank/DDBJ databases">
        <title>Marinobacterium kochiensis sp. nov., isolated from sediment sample collected from Kochi backwaters in Kerala, India.</title>
        <authorList>
            <person name="Singh A."/>
            <person name="Pinnaka A.K."/>
        </authorList>
    </citation>
    <scope>NUCLEOTIDE SEQUENCE [LARGE SCALE GENOMIC DNA]</scope>
    <source>
        <strain evidence="11 12">AK27</strain>
    </source>
</reference>
<dbReference type="GO" id="GO:0043190">
    <property type="term" value="C:ATP-binding cassette (ABC) transporter complex"/>
    <property type="evidence" value="ECO:0007669"/>
    <property type="project" value="TreeGrafter"/>
</dbReference>
<dbReference type="PANTHER" id="PTHR43553">
    <property type="entry name" value="HEAVY METAL TRANSPORTER"/>
    <property type="match status" value="1"/>
</dbReference>
<dbReference type="OrthoDB" id="9760776at2"/>
<dbReference type="RefSeq" id="WP_036190799.1">
    <property type="nucleotide sequence ID" value="NZ_JMQN01000048.1"/>
</dbReference>
<dbReference type="GO" id="GO:0005524">
    <property type="term" value="F:ATP binding"/>
    <property type="evidence" value="ECO:0007669"/>
    <property type="project" value="UniProtKB-KW"/>
</dbReference>
<dbReference type="GO" id="GO:0016887">
    <property type="term" value="F:ATP hydrolysis activity"/>
    <property type="evidence" value="ECO:0007669"/>
    <property type="project" value="InterPro"/>
</dbReference>
<accession>A0A081FVF7</accession>
<dbReference type="SUPFAM" id="SSF90123">
    <property type="entry name" value="ABC transporter transmembrane region"/>
    <property type="match status" value="1"/>
</dbReference>
<feature type="transmembrane region" description="Helical" evidence="8">
    <location>
        <begin position="167"/>
        <end position="185"/>
    </location>
</feature>
<comment type="caution">
    <text evidence="11">The sequence shown here is derived from an EMBL/GenBank/DDBJ whole genome shotgun (WGS) entry which is preliminary data.</text>
</comment>
<keyword evidence="3 8" id="KW-0812">Transmembrane</keyword>
<dbReference type="PATRIC" id="fig|1232683.4.peg.3350"/>
<gene>
    <name evidence="11" type="ORF">ADIMK_3403</name>
</gene>
<keyword evidence="2" id="KW-0813">Transport</keyword>
<dbReference type="PROSITE" id="PS00211">
    <property type="entry name" value="ABC_TRANSPORTER_1"/>
    <property type="match status" value="1"/>
</dbReference>
<keyword evidence="4" id="KW-0547">Nucleotide-binding</keyword>
<dbReference type="Gene3D" id="1.20.1560.10">
    <property type="entry name" value="ABC transporter type 1, transmembrane domain"/>
    <property type="match status" value="1"/>
</dbReference>
<evidence type="ECO:0000256" key="1">
    <source>
        <dbReference type="ARBA" id="ARBA00004651"/>
    </source>
</evidence>
<dbReference type="InterPro" id="IPR017871">
    <property type="entry name" value="ABC_transporter-like_CS"/>
</dbReference>
<keyword evidence="7 8" id="KW-0472">Membrane</keyword>
<dbReference type="GO" id="GO:0140359">
    <property type="term" value="F:ABC-type transporter activity"/>
    <property type="evidence" value="ECO:0007669"/>
    <property type="project" value="InterPro"/>
</dbReference>
<dbReference type="PANTHER" id="PTHR43553:SF11">
    <property type="entry name" value="ABC TRANSPORTER ATP-BINDING_PERMEASE PROTEIN YOJI"/>
    <property type="match status" value="1"/>
</dbReference>
<feature type="transmembrane region" description="Helical" evidence="8">
    <location>
        <begin position="68"/>
        <end position="93"/>
    </location>
</feature>
<dbReference type="SUPFAM" id="SSF52540">
    <property type="entry name" value="P-loop containing nucleoside triphosphate hydrolases"/>
    <property type="match status" value="1"/>
</dbReference>